<evidence type="ECO:0000259" key="17">
    <source>
        <dbReference type="Pfam" id="PF02852"/>
    </source>
</evidence>
<dbReference type="FunFam" id="3.30.390.30:FF:000001">
    <property type="entry name" value="Dihydrolipoyl dehydrogenase"/>
    <property type="match status" value="1"/>
</dbReference>
<evidence type="ECO:0000256" key="12">
    <source>
        <dbReference type="ARBA" id="ARBA00049187"/>
    </source>
</evidence>
<evidence type="ECO:0000256" key="6">
    <source>
        <dbReference type="ARBA" id="ARBA00022630"/>
    </source>
</evidence>
<gene>
    <name evidence="19" type="primary">lpdA</name>
    <name evidence="19" type="ORF">F4Y08_10390</name>
</gene>
<evidence type="ECO:0000256" key="8">
    <source>
        <dbReference type="ARBA" id="ARBA00023002"/>
    </source>
</evidence>
<comment type="catalytic activity">
    <reaction evidence="12 16">
        <text>N(6)-[(R)-dihydrolipoyl]-L-lysyl-[protein] + NAD(+) = N(6)-[(R)-lipoyl]-L-lysyl-[protein] + NADH + H(+)</text>
        <dbReference type="Rhea" id="RHEA:15045"/>
        <dbReference type="Rhea" id="RHEA-COMP:10474"/>
        <dbReference type="Rhea" id="RHEA-COMP:10475"/>
        <dbReference type="ChEBI" id="CHEBI:15378"/>
        <dbReference type="ChEBI" id="CHEBI:57540"/>
        <dbReference type="ChEBI" id="CHEBI:57945"/>
        <dbReference type="ChEBI" id="CHEBI:83099"/>
        <dbReference type="ChEBI" id="CHEBI:83100"/>
        <dbReference type="EC" id="1.8.1.4"/>
    </reaction>
</comment>
<feature type="binding site" evidence="14">
    <location>
        <position position="270"/>
    </location>
    <ligand>
        <name>NAD(+)</name>
        <dbReference type="ChEBI" id="CHEBI:57540"/>
    </ligand>
</feature>
<comment type="miscellaneous">
    <text evidence="16">The active site is a redox-active disulfide bond.</text>
</comment>
<dbReference type="Gene3D" id="3.30.390.30">
    <property type="match status" value="1"/>
</dbReference>
<keyword evidence="7 14" id="KW-0274">FAD</keyword>
<dbReference type="InterPro" id="IPR001100">
    <property type="entry name" value="Pyr_nuc-diS_OxRdtase"/>
</dbReference>
<dbReference type="PIRSF" id="PIRSF000350">
    <property type="entry name" value="Mercury_reductase_MerA"/>
    <property type="match status" value="1"/>
</dbReference>
<evidence type="ECO:0000256" key="9">
    <source>
        <dbReference type="ARBA" id="ARBA00023027"/>
    </source>
</evidence>
<dbReference type="EMBL" id="VXPY01000074">
    <property type="protein sequence ID" value="MYD90726.1"/>
    <property type="molecule type" value="Genomic_DNA"/>
</dbReference>
<dbReference type="Pfam" id="PF02852">
    <property type="entry name" value="Pyr_redox_dim"/>
    <property type="match status" value="1"/>
</dbReference>
<evidence type="ECO:0000256" key="4">
    <source>
        <dbReference type="ARBA" id="ARBA00016961"/>
    </source>
</evidence>
<comment type="similarity">
    <text evidence="2 16">Belongs to the class-I pyridine nucleotide-disulfide oxidoreductase family.</text>
</comment>
<keyword evidence="5" id="KW-0963">Cytoplasm</keyword>
<dbReference type="InterPro" id="IPR036188">
    <property type="entry name" value="FAD/NAD-bd_sf"/>
</dbReference>
<dbReference type="NCBIfam" id="TIGR01350">
    <property type="entry name" value="lipoamide_DH"/>
    <property type="match status" value="1"/>
</dbReference>
<protein>
    <recommendedName>
        <fullName evidence="4 16">Dihydrolipoyl dehydrogenase</fullName>
        <ecNumber evidence="3 16">1.8.1.4</ecNumber>
    </recommendedName>
</protein>
<dbReference type="GO" id="GO:0006103">
    <property type="term" value="P:2-oxoglutarate metabolic process"/>
    <property type="evidence" value="ECO:0007669"/>
    <property type="project" value="TreeGrafter"/>
</dbReference>
<keyword evidence="11 16" id="KW-0676">Redox-active center</keyword>
<dbReference type="Gene3D" id="3.50.50.60">
    <property type="entry name" value="FAD/NAD(P)-binding domain"/>
    <property type="match status" value="2"/>
</dbReference>
<evidence type="ECO:0000256" key="13">
    <source>
        <dbReference type="PIRSR" id="PIRSR000350-2"/>
    </source>
</evidence>
<dbReference type="EC" id="1.8.1.4" evidence="3 16"/>
<dbReference type="InterPro" id="IPR004099">
    <property type="entry name" value="Pyr_nucl-diS_OxRdtase_dimer"/>
</dbReference>
<comment type="subcellular location">
    <subcellularLocation>
        <location evidence="1">Cytoplasm</location>
    </subcellularLocation>
</comment>
<feature type="active site" description="Proton acceptor" evidence="13">
    <location>
        <position position="447"/>
    </location>
</feature>
<dbReference type="GO" id="GO:0004148">
    <property type="term" value="F:dihydrolipoyl dehydrogenase (NADH) activity"/>
    <property type="evidence" value="ECO:0007669"/>
    <property type="project" value="UniProtKB-EC"/>
</dbReference>
<evidence type="ECO:0000256" key="16">
    <source>
        <dbReference type="RuleBase" id="RU003692"/>
    </source>
</evidence>
<feature type="binding site" evidence="14">
    <location>
        <begin position="180"/>
        <end position="187"/>
    </location>
    <ligand>
        <name>NAD(+)</name>
        <dbReference type="ChEBI" id="CHEBI:57540"/>
    </ligand>
</feature>
<evidence type="ECO:0000256" key="5">
    <source>
        <dbReference type="ARBA" id="ARBA00022490"/>
    </source>
</evidence>
<dbReference type="InterPro" id="IPR023753">
    <property type="entry name" value="FAD/NAD-binding_dom"/>
</dbReference>
<dbReference type="SUPFAM" id="SSF51905">
    <property type="entry name" value="FAD/NAD(P)-binding domain"/>
    <property type="match status" value="1"/>
</dbReference>
<keyword evidence="10" id="KW-1015">Disulfide bond</keyword>
<dbReference type="InterPro" id="IPR006258">
    <property type="entry name" value="Lipoamide_DH"/>
</dbReference>
<dbReference type="GO" id="GO:0050660">
    <property type="term" value="F:flavin adenine dinucleotide binding"/>
    <property type="evidence" value="ECO:0007669"/>
    <property type="project" value="InterPro"/>
</dbReference>
<feature type="binding site" evidence="14">
    <location>
        <position position="51"/>
    </location>
    <ligand>
        <name>FAD</name>
        <dbReference type="ChEBI" id="CHEBI:57692"/>
    </ligand>
</feature>
<evidence type="ECO:0000256" key="3">
    <source>
        <dbReference type="ARBA" id="ARBA00012608"/>
    </source>
</evidence>
<accession>A0A6B1DUQ8</accession>
<dbReference type="GO" id="GO:0005737">
    <property type="term" value="C:cytoplasm"/>
    <property type="evidence" value="ECO:0007669"/>
    <property type="project" value="UniProtKB-SubCell"/>
</dbReference>
<proteinExistence type="inferred from homology"/>
<feature type="binding site" evidence="14">
    <location>
        <position position="203"/>
    </location>
    <ligand>
        <name>NAD(+)</name>
        <dbReference type="ChEBI" id="CHEBI:57540"/>
    </ligand>
</feature>
<keyword evidence="9 14" id="KW-0520">NAD</keyword>
<keyword evidence="6 16" id="KW-0285">Flavoprotein</keyword>
<dbReference type="Pfam" id="PF07992">
    <property type="entry name" value="Pyr_redox_2"/>
    <property type="match status" value="1"/>
</dbReference>
<evidence type="ECO:0000256" key="11">
    <source>
        <dbReference type="ARBA" id="ARBA00023284"/>
    </source>
</evidence>
<reference evidence="19" key="1">
    <citation type="submission" date="2019-09" db="EMBL/GenBank/DDBJ databases">
        <title>Characterisation of the sponge microbiome using genome-centric metagenomics.</title>
        <authorList>
            <person name="Engelberts J.P."/>
            <person name="Robbins S.J."/>
            <person name="De Goeij J.M."/>
            <person name="Aranda M."/>
            <person name="Bell S.C."/>
            <person name="Webster N.S."/>
        </authorList>
    </citation>
    <scope>NUCLEOTIDE SEQUENCE</scope>
    <source>
        <strain evidence="19">SB0662_bin_9</strain>
    </source>
</reference>
<comment type="cofactor">
    <cofactor evidence="14 16">
        <name>FAD</name>
        <dbReference type="ChEBI" id="CHEBI:57692"/>
    </cofactor>
    <text evidence="14 16">Binds 1 FAD per subunit.</text>
</comment>
<comment type="caution">
    <text evidence="19">The sequence shown here is derived from an EMBL/GenBank/DDBJ whole genome shotgun (WGS) entry which is preliminary data.</text>
</comment>
<sequence length="468" mass="49468">MNRDTQLAVIGGGPGGYAAAIRASQLGFKATLVEREHLGGVCLNWGCIPSKALIHAADVLESLKNATDLGIGVGEIVLDFGRTHARSRTIVTKQARGLQFLMRKNGIDVVEGRASLRDAHTIRVEGADGSASDLTADHILLATGGRPRELPGLPFDGETILSSRHALDLSELPDRAVIVGGGAIGAEFAWLWHSFGVAVTVVEFEDQLLPQEDADVAAELTKRFRGRGIKVLTGHVADGWDAGTGELSVRDRNNGDATRLPADLVLVAVGIRANTENLNLVEQGIALDAQGFVQVNERLQTSVPHIYAAGDCTGRLPLAHVAIAQGVAAAETMAGQEPEPLTEERYRFMPRCTYTSPQVASLGWTEAQLKADGIPYNAGMSSLFPNGRARAVGAGNGFVKILAGDPYGEILGVHMVGSEVTELLPSLTLAHMMELTPVEIAQTVHAHPTLSEVVMEAAAAVEGQPLHA</sequence>
<feature type="binding site" evidence="14">
    <location>
        <position position="311"/>
    </location>
    <ligand>
        <name>FAD</name>
        <dbReference type="ChEBI" id="CHEBI:57692"/>
    </ligand>
</feature>
<evidence type="ECO:0000256" key="14">
    <source>
        <dbReference type="PIRSR" id="PIRSR000350-3"/>
    </source>
</evidence>
<evidence type="ECO:0000313" key="19">
    <source>
        <dbReference type="EMBL" id="MYD90726.1"/>
    </source>
</evidence>
<feature type="disulfide bond" description="Redox-active" evidence="15">
    <location>
        <begin position="42"/>
        <end position="47"/>
    </location>
</feature>
<dbReference type="PROSITE" id="PS00076">
    <property type="entry name" value="PYRIDINE_REDOX_1"/>
    <property type="match status" value="1"/>
</dbReference>
<dbReference type="InterPro" id="IPR012999">
    <property type="entry name" value="Pyr_OxRdtase_I_AS"/>
</dbReference>
<dbReference type="SUPFAM" id="SSF55424">
    <property type="entry name" value="FAD/NAD-linked reductases, dimerisation (C-terminal) domain"/>
    <property type="match status" value="1"/>
</dbReference>
<name>A0A6B1DUQ8_9CHLR</name>
<feature type="domain" description="Pyridine nucleotide-disulphide oxidoreductase dimerisation" evidence="17">
    <location>
        <begin position="349"/>
        <end position="458"/>
    </location>
</feature>
<dbReference type="PANTHER" id="PTHR22912">
    <property type="entry name" value="DISULFIDE OXIDOREDUCTASE"/>
    <property type="match status" value="1"/>
</dbReference>
<evidence type="ECO:0000256" key="1">
    <source>
        <dbReference type="ARBA" id="ARBA00004496"/>
    </source>
</evidence>
<evidence type="ECO:0000256" key="7">
    <source>
        <dbReference type="ARBA" id="ARBA00022827"/>
    </source>
</evidence>
<keyword evidence="8 16" id="KW-0560">Oxidoreductase</keyword>
<organism evidence="19">
    <name type="scientific">Caldilineaceae bacterium SB0662_bin_9</name>
    <dbReference type="NCBI Taxonomy" id="2605258"/>
    <lineage>
        <taxon>Bacteria</taxon>
        <taxon>Bacillati</taxon>
        <taxon>Chloroflexota</taxon>
        <taxon>Caldilineae</taxon>
        <taxon>Caldilineales</taxon>
        <taxon>Caldilineaceae</taxon>
    </lineage>
</organism>
<dbReference type="InterPro" id="IPR050151">
    <property type="entry name" value="Class-I_Pyr_Nuc-Dis_Oxidored"/>
</dbReference>
<dbReference type="PRINTS" id="PR00411">
    <property type="entry name" value="PNDRDTASEI"/>
</dbReference>
<dbReference type="PANTHER" id="PTHR22912:SF217">
    <property type="entry name" value="DIHYDROLIPOYL DEHYDROGENASE"/>
    <property type="match status" value="1"/>
</dbReference>
<dbReference type="PRINTS" id="PR00368">
    <property type="entry name" value="FADPNR"/>
</dbReference>
<keyword evidence="14" id="KW-0547">Nucleotide-binding</keyword>
<evidence type="ECO:0000256" key="15">
    <source>
        <dbReference type="PIRSR" id="PIRSR000350-4"/>
    </source>
</evidence>
<evidence type="ECO:0000259" key="18">
    <source>
        <dbReference type="Pfam" id="PF07992"/>
    </source>
</evidence>
<dbReference type="AlphaFoldDB" id="A0A6B1DUQ8"/>
<dbReference type="InterPro" id="IPR016156">
    <property type="entry name" value="FAD/NAD-linked_Rdtase_dimer_sf"/>
</dbReference>
<evidence type="ECO:0000256" key="10">
    <source>
        <dbReference type="ARBA" id="ARBA00023157"/>
    </source>
</evidence>
<evidence type="ECO:0000256" key="2">
    <source>
        <dbReference type="ARBA" id="ARBA00007532"/>
    </source>
</evidence>
<feature type="domain" description="FAD/NAD(P)-binding" evidence="18">
    <location>
        <begin position="6"/>
        <end position="326"/>
    </location>
</feature>